<sequence>MNRAVIIDAIRTASGRGKPGGGLSEIHPVDLLAQTLQQLMERTGVDPASIDDVIAGCVTQAGRQSSNIARNAVLAAGFPESVPGTTIDRQCGSSQQSAQFAAQSILSGTSDIVVACGVEQMSRQPIGYARLGEDASGPMLRSRYPDGLVHQGISAELIASRWKISRAELDAYAAESHARAASAIDRGLFLPEVVPVTVTAADGSTTRFSIDETVRRGTTADGLASLPPAFRDDAYTERFPEIGWNITAGNSSPLTDGASAALIMSEAKAEELGLTPLARFVGFAQVGSDPIEMLTGILPATRRVLDRTGIRIDDIDVFEVNEAFASVPLAWQREFDVDATLLNPWGGAIALGHPLGASGTRLLATLVNALRTGGGRYGLQTMCEGGGMANATILERI</sequence>
<feature type="active site" description="Acyl-thioester intermediate" evidence="4">
    <location>
        <position position="91"/>
    </location>
</feature>
<dbReference type="PANTHER" id="PTHR43365">
    <property type="entry name" value="BLR7806 PROTEIN"/>
    <property type="match status" value="1"/>
</dbReference>
<feature type="domain" description="Thiolase N-terminal" evidence="6">
    <location>
        <begin position="5"/>
        <end position="266"/>
    </location>
</feature>
<proteinExistence type="inferred from homology"/>
<evidence type="ECO:0000256" key="1">
    <source>
        <dbReference type="ARBA" id="ARBA00010982"/>
    </source>
</evidence>
<dbReference type="OrthoDB" id="3204099at2"/>
<dbReference type="InterPro" id="IPR020616">
    <property type="entry name" value="Thiolase_N"/>
</dbReference>
<dbReference type="GO" id="GO:0016747">
    <property type="term" value="F:acyltransferase activity, transferring groups other than amino-acyl groups"/>
    <property type="evidence" value="ECO:0007669"/>
    <property type="project" value="InterPro"/>
</dbReference>
<feature type="domain" description="Thiolase C-terminal" evidence="7">
    <location>
        <begin position="274"/>
        <end position="396"/>
    </location>
</feature>
<dbReference type="AlphaFoldDB" id="A0A1I4YRZ4"/>
<dbReference type="InterPro" id="IPR002155">
    <property type="entry name" value="Thiolase"/>
</dbReference>
<dbReference type="InterPro" id="IPR020613">
    <property type="entry name" value="Thiolase_CS"/>
</dbReference>
<reference evidence="9" key="1">
    <citation type="submission" date="2016-10" db="EMBL/GenBank/DDBJ databases">
        <authorList>
            <person name="Varghese N."/>
            <person name="Submissions S."/>
        </authorList>
    </citation>
    <scope>NUCLEOTIDE SEQUENCE [LARGE SCALE GENOMIC DNA]</scope>
    <source>
        <strain evidence="9">CGMCC 1.11101</strain>
    </source>
</reference>
<dbReference type="InterPro" id="IPR016039">
    <property type="entry name" value="Thiolase-like"/>
</dbReference>
<dbReference type="STRING" id="995034.SAMN05216219_0476"/>
<keyword evidence="9" id="KW-1185">Reference proteome</keyword>
<dbReference type="CDD" id="cd00751">
    <property type="entry name" value="thiolase"/>
    <property type="match status" value="1"/>
</dbReference>
<dbReference type="EMBL" id="FOVM01000001">
    <property type="protein sequence ID" value="SFN40818.1"/>
    <property type="molecule type" value="Genomic_DNA"/>
</dbReference>
<evidence type="ECO:0000256" key="4">
    <source>
        <dbReference type="PIRSR" id="PIRSR000429-1"/>
    </source>
</evidence>
<dbReference type="Proteomes" id="UP000198867">
    <property type="component" value="Unassembled WGS sequence"/>
</dbReference>
<evidence type="ECO:0000256" key="5">
    <source>
        <dbReference type="RuleBase" id="RU003557"/>
    </source>
</evidence>
<dbReference type="PIRSF" id="PIRSF000429">
    <property type="entry name" value="Ac-CoA_Ac_transf"/>
    <property type="match status" value="1"/>
</dbReference>
<evidence type="ECO:0000259" key="6">
    <source>
        <dbReference type="Pfam" id="PF00108"/>
    </source>
</evidence>
<evidence type="ECO:0000313" key="9">
    <source>
        <dbReference type="Proteomes" id="UP000198867"/>
    </source>
</evidence>
<evidence type="ECO:0000256" key="3">
    <source>
        <dbReference type="ARBA" id="ARBA00023315"/>
    </source>
</evidence>
<keyword evidence="2 5" id="KW-0808">Transferase</keyword>
<evidence type="ECO:0000313" key="8">
    <source>
        <dbReference type="EMBL" id="SFN40818.1"/>
    </source>
</evidence>
<keyword evidence="3 5" id="KW-0012">Acyltransferase</keyword>
<protein>
    <submittedName>
        <fullName evidence="8">Acetyl-CoA acyltransferase</fullName>
    </submittedName>
</protein>
<gene>
    <name evidence="8" type="ORF">SAMN05216219_0476</name>
</gene>
<feature type="active site" description="Proton acceptor" evidence="4">
    <location>
        <position position="383"/>
    </location>
</feature>
<dbReference type="NCBIfam" id="TIGR01930">
    <property type="entry name" value="AcCoA-C-Actrans"/>
    <property type="match status" value="1"/>
</dbReference>
<dbReference type="Pfam" id="PF02803">
    <property type="entry name" value="Thiolase_C"/>
    <property type="match status" value="1"/>
</dbReference>
<dbReference type="Pfam" id="PF00108">
    <property type="entry name" value="Thiolase_N"/>
    <property type="match status" value="1"/>
</dbReference>
<evidence type="ECO:0000259" key="7">
    <source>
        <dbReference type="Pfam" id="PF02803"/>
    </source>
</evidence>
<dbReference type="SUPFAM" id="SSF53901">
    <property type="entry name" value="Thiolase-like"/>
    <property type="match status" value="2"/>
</dbReference>
<evidence type="ECO:0000256" key="2">
    <source>
        <dbReference type="ARBA" id="ARBA00022679"/>
    </source>
</evidence>
<dbReference type="InterPro" id="IPR020617">
    <property type="entry name" value="Thiolase_C"/>
</dbReference>
<dbReference type="RefSeq" id="WP_090708445.1">
    <property type="nucleotide sequence ID" value="NZ_FOVM01000001.1"/>
</dbReference>
<dbReference type="PANTHER" id="PTHR43365:SF1">
    <property type="entry name" value="ACETYL-COA C-ACYLTRANSFERASE"/>
    <property type="match status" value="1"/>
</dbReference>
<name>A0A1I4YRZ4_9MICO</name>
<comment type="similarity">
    <text evidence="1 5">Belongs to the thiolase-like superfamily. Thiolase family.</text>
</comment>
<dbReference type="PROSITE" id="PS00737">
    <property type="entry name" value="THIOLASE_2"/>
    <property type="match status" value="1"/>
</dbReference>
<feature type="active site" description="Proton acceptor" evidence="4">
    <location>
        <position position="353"/>
    </location>
</feature>
<organism evidence="8 9">
    <name type="scientific">Mycetocola miduiensis</name>
    <dbReference type="NCBI Taxonomy" id="995034"/>
    <lineage>
        <taxon>Bacteria</taxon>
        <taxon>Bacillati</taxon>
        <taxon>Actinomycetota</taxon>
        <taxon>Actinomycetes</taxon>
        <taxon>Micrococcales</taxon>
        <taxon>Microbacteriaceae</taxon>
        <taxon>Mycetocola</taxon>
    </lineage>
</organism>
<accession>A0A1I4YRZ4</accession>
<dbReference type="Gene3D" id="3.40.47.10">
    <property type="match status" value="2"/>
</dbReference>